<keyword evidence="1" id="KW-1133">Transmembrane helix</keyword>
<reference evidence="2 3" key="1">
    <citation type="journal article" date="2024" name="Microbiology">
        <title>Methylomarinum rosea sp. nov., a novel halophilic methanotrophic bacterium from the hypersaline Lake Elton.</title>
        <authorList>
            <person name="Suleimanov R.Z."/>
            <person name="Oshkin I.Y."/>
            <person name="Danilova O.V."/>
            <person name="Suzina N.E."/>
            <person name="Dedysh S.N."/>
        </authorList>
    </citation>
    <scope>NUCLEOTIDE SEQUENCE [LARGE SCALE GENOMIC DNA]</scope>
    <source>
        <strain evidence="2 3">Ch1-1</strain>
    </source>
</reference>
<accession>A0AAU7NS91</accession>
<keyword evidence="1" id="KW-0812">Transmembrane</keyword>
<evidence type="ECO:0000256" key="1">
    <source>
        <dbReference type="SAM" id="Phobius"/>
    </source>
</evidence>
<dbReference type="KEGG" id="mech:Q9L42_016045"/>
<proteinExistence type="predicted"/>
<dbReference type="Proteomes" id="UP001225378">
    <property type="component" value="Chromosome"/>
</dbReference>
<name>A0AAU7NS91_9GAMM</name>
<feature type="transmembrane region" description="Helical" evidence="1">
    <location>
        <begin position="127"/>
        <end position="147"/>
    </location>
</feature>
<dbReference type="AlphaFoldDB" id="A0AAU7NS91"/>
<dbReference type="EMBL" id="CP157743">
    <property type="protein sequence ID" value="XBS19853.1"/>
    <property type="molecule type" value="Genomic_DNA"/>
</dbReference>
<sequence>MLVFALMTFVFVLGFLVLPNYDLVDQLKNRQASYPAAAYAVQNPALSHEINALKSQLVGLVSGSIESKLRILEESIKIGSLSASLGTIQDLKNDVKVLRSYSEPPIKEREQQVNEKLIAELSHLKNLIYLTFASCGLMIAAIAGFWLRNRFRLPHQRVKSYIGRK</sequence>
<evidence type="ECO:0008006" key="4">
    <source>
        <dbReference type="Google" id="ProtNLM"/>
    </source>
</evidence>
<protein>
    <recommendedName>
        <fullName evidence="4">Methyl-accepting chemotaxis protein</fullName>
    </recommendedName>
</protein>
<evidence type="ECO:0000313" key="3">
    <source>
        <dbReference type="Proteomes" id="UP001225378"/>
    </source>
</evidence>
<organism evidence="2 3">
    <name type="scientific">Methylomarinum roseum</name>
    <dbReference type="NCBI Taxonomy" id="3067653"/>
    <lineage>
        <taxon>Bacteria</taxon>
        <taxon>Pseudomonadati</taxon>
        <taxon>Pseudomonadota</taxon>
        <taxon>Gammaproteobacteria</taxon>
        <taxon>Methylococcales</taxon>
        <taxon>Methylococcaceae</taxon>
        <taxon>Methylomarinum</taxon>
    </lineage>
</organism>
<keyword evidence="1" id="KW-0472">Membrane</keyword>
<gene>
    <name evidence="2" type="ORF">Q9L42_016045</name>
</gene>
<keyword evidence="3" id="KW-1185">Reference proteome</keyword>
<dbReference type="RefSeq" id="WP_305907401.1">
    <property type="nucleotide sequence ID" value="NZ_CP157743.1"/>
</dbReference>
<evidence type="ECO:0000313" key="2">
    <source>
        <dbReference type="EMBL" id="XBS19853.1"/>
    </source>
</evidence>